<sequence length="154" mass="17469">MEFGAYDLQGSFDSSFSVLFSDANIETGFSNPEKLSGVMVLNDDNTGKMPRAEFNVDTSGDDIRIWRSQESSIMATYDEETATVAFEWDLELYQTHPVVDEPPIWREKGEAIASIIVSCMKPIDTYTSVLDGKFETEFCQPWKEFHTPARFPDL</sequence>
<keyword evidence="2" id="KW-1185">Reference proteome</keyword>
<gene>
    <name evidence="1" type="ORF">FRD01_16250</name>
</gene>
<reference evidence="1 2" key="1">
    <citation type="submission" date="2019-08" db="EMBL/GenBank/DDBJ databases">
        <authorList>
            <person name="Liang Q."/>
        </authorList>
    </citation>
    <scope>NUCLEOTIDE SEQUENCE [LARGE SCALE GENOMIC DNA]</scope>
    <source>
        <strain evidence="1 2">V1718</strain>
    </source>
</reference>
<accession>A0A5B8XSU8</accession>
<name>A0A5B8XSU8_9DELT</name>
<proteinExistence type="predicted"/>
<evidence type="ECO:0000313" key="2">
    <source>
        <dbReference type="Proteomes" id="UP000321595"/>
    </source>
</evidence>
<organism evidence="1 2">
    <name type="scientific">Microvenator marinus</name>
    <dbReference type="NCBI Taxonomy" id="2600177"/>
    <lineage>
        <taxon>Bacteria</taxon>
        <taxon>Deltaproteobacteria</taxon>
        <taxon>Bradymonadales</taxon>
        <taxon>Microvenatoraceae</taxon>
        <taxon>Microvenator</taxon>
    </lineage>
</organism>
<evidence type="ECO:0000313" key="1">
    <source>
        <dbReference type="EMBL" id="QED28760.1"/>
    </source>
</evidence>
<dbReference type="EMBL" id="CP042467">
    <property type="protein sequence ID" value="QED28760.1"/>
    <property type="molecule type" value="Genomic_DNA"/>
</dbReference>
<dbReference type="AlphaFoldDB" id="A0A5B8XSU8"/>
<dbReference type="KEGG" id="bbae:FRD01_16250"/>
<protein>
    <submittedName>
        <fullName evidence="1">Uncharacterized protein</fullName>
    </submittedName>
</protein>
<dbReference type="RefSeq" id="WP_146961478.1">
    <property type="nucleotide sequence ID" value="NZ_CP042467.1"/>
</dbReference>
<dbReference type="Proteomes" id="UP000321595">
    <property type="component" value="Chromosome"/>
</dbReference>